<keyword evidence="4" id="KW-1185">Reference proteome</keyword>
<evidence type="ECO:0000313" key="4">
    <source>
        <dbReference type="Proteomes" id="UP000325032"/>
    </source>
</evidence>
<dbReference type="Proteomes" id="UP000325032">
    <property type="component" value="Chromosome"/>
</dbReference>
<dbReference type="InterPro" id="IPR002575">
    <property type="entry name" value="Aminoglycoside_PTrfase"/>
</dbReference>
<organism evidence="3 4">
    <name type="scientific">Bacillus safensis</name>
    <dbReference type="NCBI Taxonomy" id="561879"/>
    <lineage>
        <taxon>Bacteria</taxon>
        <taxon>Bacillati</taxon>
        <taxon>Bacillota</taxon>
        <taxon>Bacilli</taxon>
        <taxon>Bacillales</taxon>
        <taxon>Bacillaceae</taxon>
        <taxon>Bacillus</taxon>
    </lineage>
</organism>
<accession>A0A5C0WM83</accession>
<dbReference type="PANTHER" id="PTHR41283">
    <property type="entry name" value="AMINOGLYCOSIDE PHOSPHOTRANSFERASE"/>
    <property type="match status" value="1"/>
</dbReference>
<dbReference type="PANTHER" id="PTHR41283:SF1">
    <property type="entry name" value="AMINOGLYCOSIDE PHOSPHOTRANSFERASE DOMAIN-CONTAINING PROTEIN"/>
    <property type="match status" value="1"/>
</dbReference>
<feature type="transmembrane region" description="Helical" evidence="1">
    <location>
        <begin position="249"/>
        <end position="269"/>
    </location>
</feature>
<dbReference type="GeneID" id="61770464"/>
<reference evidence="3 4" key="1">
    <citation type="journal article" date="2018" name="Plant Biotechnol. Rep.">
        <title>Diversity and antifungal activity of endophytic bacteria associated with Panax ginseng seedlings.</title>
        <authorList>
            <person name="Park J.M."/>
            <person name="Hong C.E."/>
            <person name="Jo S.H."/>
        </authorList>
    </citation>
    <scope>NUCLEOTIDE SEQUENCE [LARGE SCALE GENOMIC DNA]</scope>
    <source>
        <strain evidence="3 4">PgKB20</strain>
    </source>
</reference>
<dbReference type="SUPFAM" id="SSF56112">
    <property type="entry name" value="Protein kinase-like (PK-like)"/>
    <property type="match status" value="1"/>
</dbReference>
<dbReference type="RefSeq" id="WP_024424131.1">
    <property type="nucleotide sequence ID" value="NZ_CP018197.1"/>
</dbReference>
<dbReference type="AlphaFoldDB" id="A0A5C0WM83"/>
<keyword evidence="1" id="KW-1133">Transmembrane helix</keyword>
<sequence length="307" mass="35608">MEHEKLKQLSPLLTQAISFQAMTSGFSGDRTFLVTISSSEKLVLKLSDIQTYSRYKRKASFQRKLKDRGILCSEVIEIGMSAELNCTYRIFSFIEGENARDSIHLLTNEEQYEIGRRAARELSLMHTCRAPSHVRPWDEKVMAKHERYVHAYQSSGVTFSNDQFVLDFIKSNVDAVKERPNQFQHDDFHLGNIIIQGNQYAGVIDFDQSDWGDPVHDFYKLSLFSRESSIPFSAGQLDQYVSTQSTNDFWLLFSIYTAMSCFSSIIWTLSYDPGHVKDMVKRVERMLKDHNCFHQLKPVWYTNSHHT</sequence>
<proteinExistence type="predicted"/>
<dbReference type="Pfam" id="PF01636">
    <property type="entry name" value="APH"/>
    <property type="match status" value="1"/>
</dbReference>
<feature type="domain" description="Aminoglycoside phosphotransferase" evidence="2">
    <location>
        <begin position="22"/>
        <end position="240"/>
    </location>
</feature>
<dbReference type="InterPro" id="IPR011009">
    <property type="entry name" value="Kinase-like_dom_sf"/>
</dbReference>
<gene>
    <name evidence="3" type="ORF">FX981_03726</name>
</gene>
<dbReference type="Gene3D" id="3.90.1200.10">
    <property type="match status" value="1"/>
</dbReference>
<dbReference type="EMBL" id="CP043404">
    <property type="protein sequence ID" value="QEK65456.1"/>
    <property type="molecule type" value="Genomic_DNA"/>
</dbReference>
<evidence type="ECO:0000259" key="2">
    <source>
        <dbReference type="Pfam" id="PF01636"/>
    </source>
</evidence>
<keyword evidence="1" id="KW-0812">Transmembrane</keyword>
<evidence type="ECO:0000256" key="1">
    <source>
        <dbReference type="SAM" id="Phobius"/>
    </source>
</evidence>
<name>A0A5C0WM83_BACIA</name>
<dbReference type="KEGG" id="bsaf:BSL056_08175"/>
<keyword evidence="1" id="KW-0472">Membrane</keyword>
<protein>
    <recommendedName>
        <fullName evidence="2">Aminoglycoside phosphotransferase domain-containing protein</fullName>
    </recommendedName>
</protein>
<evidence type="ECO:0000313" key="3">
    <source>
        <dbReference type="EMBL" id="QEK65456.1"/>
    </source>
</evidence>